<keyword evidence="10" id="KW-0378">Hydrolase</keyword>
<protein>
    <submittedName>
        <fullName evidence="10">Prepilin peptidase</fullName>
        <ecNumber evidence="10">3.4.23.-</ecNumber>
    </submittedName>
</protein>
<evidence type="ECO:0000256" key="5">
    <source>
        <dbReference type="ARBA" id="ARBA00022989"/>
    </source>
</evidence>
<evidence type="ECO:0000256" key="7">
    <source>
        <dbReference type="SAM" id="Phobius"/>
    </source>
</evidence>
<evidence type="ECO:0000259" key="9">
    <source>
        <dbReference type="Pfam" id="PF06750"/>
    </source>
</evidence>
<evidence type="ECO:0000313" key="11">
    <source>
        <dbReference type="Proteomes" id="UP001597079"/>
    </source>
</evidence>
<comment type="caution">
    <text evidence="10">The sequence shown here is derived from an EMBL/GenBank/DDBJ whole genome shotgun (WGS) entry which is preliminary data.</text>
</comment>
<feature type="domain" description="Prepilin type IV endopeptidase peptidase" evidence="8">
    <location>
        <begin position="124"/>
        <end position="225"/>
    </location>
</feature>
<dbReference type="InterPro" id="IPR000045">
    <property type="entry name" value="Prepilin_IV_endopep_pep"/>
</dbReference>
<dbReference type="Gene3D" id="1.20.120.1220">
    <property type="match status" value="1"/>
</dbReference>
<sequence length="271" mass="29975">MSKPRLLDVKGESGLPDITHVFLLVDLFIAGSVFGSFAAALGERSTRGESVIRPRSHCTNCGKPLAAFELIPIWSWLLLKGRCRRCHIRIPIHYPIAESTLGTVAVLLCWQSSSWLAALVSSLLWFTLVVAMSTDVIVLMVPNWLTYSNAIVVYVLMSLLERNFVKPLFFMLVGFGIPLLVYFLSRGRMGLGDAKLYASIGAVLGPWLTIESFVFSSIFGAVIGLFLRCTGQFHKKQLIPFVPFIVMGVGSAEFLANGLPQWYIHTLLHLG</sequence>
<organism evidence="10 11">
    <name type="scientific">Alicyclobacillus fodiniaquatilis</name>
    <dbReference type="NCBI Taxonomy" id="1661150"/>
    <lineage>
        <taxon>Bacteria</taxon>
        <taxon>Bacillati</taxon>
        <taxon>Bacillota</taxon>
        <taxon>Bacilli</taxon>
        <taxon>Bacillales</taxon>
        <taxon>Alicyclobacillaceae</taxon>
        <taxon>Alicyclobacillus</taxon>
    </lineage>
</organism>
<evidence type="ECO:0000256" key="1">
    <source>
        <dbReference type="ARBA" id="ARBA00004651"/>
    </source>
</evidence>
<keyword evidence="3" id="KW-1003">Cell membrane</keyword>
<name>A0ABW4JGB2_9BACL</name>
<dbReference type="RefSeq" id="WP_377942856.1">
    <property type="nucleotide sequence ID" value="NZ_JBHUCX010000024.1"/>
</dbReference>
<dbReference type="PANTHER" id="PTHR30487">
    <property type="entry name" value="TYPE 4 PREPILIN-LIKE PROTEINS LEADER PEPTIDE-PROCESSING ENZYME"/>
    <property type="match status" value="1"/>
</dbReference>
<feature type="transmembrane region" description="Helical" evidence="7">
    <location>
        <begin position="238"/>
        <end position="256"/>
    </location>
</feature>
<evidence type="ECO:0000259" key="8">
    <source>
        <dbReference type="Pfam" id="PF01478"/>
    </source>
</evidence>
<comment type="similarity">
    <text evidence="2">Belongs to the peptidase A24 family.</text>
</comment>
<evidence type="ECO:0000313" key="10">
    <source>
        <dbReference type="EMBL" id="MFD1674985.1"/>
    </source>
</evidence>
<dbReference type="InterPro" id="IPR050882">
    <property type="entry name" value="Prepilin_peptidase/N-MTase"/>
</dbReference>
<feature type="transmembrane region" description="Helical" evidence="7">
    <location>
        <begin position="136"/>
        <end position="156"/>
    </location>
</feature>
<dbReference type="EC" id="3.4.23.-" evidence="10"/>
<keyword evidence="5 7" id="KW-1133">Transmembrane helix</keyword>
<keyword evidence="6 7" id="KW-0472">Membrane</keyword>
<comment type="subcellular location">
    <subcellularLocation>
        <location evidence="1">Cell membrane</location>
        <topology evidence="1">Multi-pass membrane protein</topology>
    </subcellularLocation>
</comment>
<feature type="transmembrane region" description="Helical" evidence="7">
    <location>
        <begin position="100"/>
        <end position="130"/>
    </location>
</feature>
<evidence type="ECO:0000256" key="2">
    <source>
        <dbReference type="ARBA" id="ARBA00005801"/>
    </source>
</evidence>
<dbReference type="Pfam" id="PF01478">
    <property type="entry name" value="Peptidase_A24"/>
    <property type="match status" value="1"/>
</dbReference>
<evidence type="ECO:0000256" key="3">
    <source>
        <dbReference type="ARBA" id="ARBA00022475"/>
    </source>
</evidence>
<keyword evidence="11" id="KW-1185">Reference proteome</keyword>
<gene>
    <name evidence="10" type="ORF">ACFSB2_09795</name>
</gene>
<dbReference type="InterPro" id="IPR010627">
    <property type="entry name" value="Prepilin_pept_A24_N"/>
</dbReference>
<dbReference type="PANTHER" id="PTHR30487:SF0">
    <property type="entry name" value="PREPILIN LEADER PEPTIDASE_N-METHYLTRANSFERASE-RELATED"/>
    <property type="match status" value="1"/>
</dbReference>
<evidence type="ECO:0000256" key="6">
    <source>
        <dbReference type="ARBA" id="ARBA00023136"/>
    </source>
</evidence>
<feature type="transmembrane region" description="Helical" evidence="7">
    <location>
        <begin position="205"/>
        <end position="226"/>
    </location>
</feature>
<dbReference type="GO" id="GO:0016787">
    <property type="term" value="F:hydrolase activity"/>
    <property type="evidence" value="ECO:0007669"/>
    <property type="project" value="UniProtKB-KW"/>
</dbReference>
<keyword evidence="4 7" id="KW-0812">Transmembrane</keyword>
<feature type="transmembrane region" description="Helical" evidence="7">
    <location>
        <begin position="21"/>
        <end position="42"/>
    </location>
</feature>
<feature type="domain" description="Prepilin peptidase A24 N-terminal" evidence="9">
    <location>
        <begin position="29"/>
        <end position="111"/>
    </location>
</feature>
<dbReference type="Proteomes" id="UP001597079">
    <property type="component" value="Unassembled WGS sequence"/>
</dbReference>
<proteinExistence type="inferred from homology"/>
<feature type="transmembrane region" description="Helical" evidence="7">
    <location>
        <begin position="168"/>
        <end position="185"/>
    </location>
</feature>
<evidence type="ECO:0000256" key="4">
    <source>
        <dbReference type="ARBA" id="ARBA00022692"/>
    </source>
</evidence>
<accession>A0ABW4JGB2</accession>
<dbReference type="Pfam" id="PF06750">
    <property type="entry name" value="A24_N_bact"/>
    <property type="match status" value="1"/>
</dbReference>
<dbReference type="EMBL" id="JBHUCX010000024">
    <property type="protein sequence ID" value="MFD1674985.1"/>
    <property type="molecule type" value="Genomic_DNA"/>
</dbReference>
<reference evidence="11" key="1">
    <citation type="journal article" date="2019" name="Int. J. Syst. Evol. Microbiol.">
        <title>The Global Catalogue of Microorganisms (GCM) 10K type strain sequencing project: providing services to taxonomists for standard genome sequencing and annotation.</title>
        <authorList>
            <consortium name="The Broad Institute Genomics Platform"/>
            <consortium name="The Broad Institute Genome Sequencing Center for Infectious Disease"/>
            <person name="Wu L."/>
            <person name="Ma J."/>
        </authorList>
    </citation>
    <scope>NUCLEOTIDE SEQUENCE [LARGE SCALE GENOMIC DNA]</scope>
    <source>
        <strain evidence="11">CGMCC 1.12286</strain>
    </source>
</reference>